<accession>A0A454CNE3</accession>
<evidence type="ECO:0000313" key="1">
    <source>
        <dbReference type="EMBL" id="EKM27923.1"/>
    </source>
</evidence>
<dbReference type="EMBL" id="AJSR01002769">
    <property type="protein sequence ID" value="EKM27923.1"/>
    <property type="molecule type" value="Genomic_DNA"/>
</dbReference>
<evidence type="ECO:0000313" key="2">
    <source>
        <dbReference type="Proteomes" id="UP000008367"/>
    </source>
</evidence>
<proteinExistence type="predicted"/>
<dbReference type="AlphaFoldDB" id="A0A454CNE3"/>
<dbReference type="Proteomes" id="UP000008367">
    <property type="component" value="Unassembled WGS sequence"/>
</dbReference>
<gene>
    <name evidence="1" type="ORF">VCHENC02_0104A</name>
</gene>
<name>A0A454CNE3_VIBHA</name>
<organism evidence="1 2">
    <name type="scientific">Vibrio harveyi</name>
    <name type="common">Beneckea harveyi</name>
    <dbReference type="NCBI Taxonomy" id="669"/>
    <lineage>
        <taxon>Bacteria</taxon>
        <taxon>Pseudomonadati</taxon>
        <taxon>Pseudomonadota</taxon>
        <taxon>Gammaproteobacteria</taxon>
        <taxon>Vibrionales</taxon>
        <taxon>Vibrionaceae</taxon>
        <taxon>Vibrio</taxon>
    </lineage>
</organism>
<sequence length="28" mass="3145">MACSLRCVHLYLQTGNSPSLFQVVYDAQ</sequence>
<feature type="non-terminal residue" evidence="1">
    <location>
        <position position="28"/>
    </location>
</feature>
<comment type="caution">
    <text evidence="1">The sequence shown here is derived from an EMBL/GenBank/DDBJ whole genome shotgun (WGS) entry which is preliminary data.</text>
</comment>
<protein>
    <submittedName>
        <fullName evidence="1">Uncharacterized protein</fullName>
    </submittedName>
</protein>
<reference evidence="1 2" key="1">
    <citation type="submission" date="2012-10" db="EMBL/GenBank/DDBJ databases">
        <title>Genome sequence of Vibrio Cholerae HENC-02.</title>
        <authorList>
            <person name="Eppinger M."/>
            <person name="Hasan N.A."/>
            <person name="Sengamalay N."/>
            <person name="Hine E."/>
            <person name="Su Q."/>
            <person name="Daugherty S.C."/>
            <person name="Young S."/>
            <person name="Sadzewicz L."/>
            <person name="Tallon L."/>
            <person name="Cebula T.A."/>
            <person name="Ravel J."/>
            <person name="Colwell R.R."/>
        </authorList>
    </citation>
    <scope>NUCLEOTIDE SEQUENCE [LARGE SCALE GENOMIC DNA]</scope>
    <source>
        <strain evidence="1 2">HENC-02</strain>
    </source>
</reference>